<accession>A0A382LI32</accession>
<evidence type="ECO:0000313" key="1">
    <source>
        <dbReference type="EMBL" id="SVC35893.1"/>
    </source>
</evidence>
<dbReference type="AlphaFoldDB" id="A0A382LI32"/>
<dbReference type="InterPro" id="IPR029017">
    <property type="entry name" value="Enolase-like_N"/>
</dbReference>
<evidence type="ECO:0008006" key="2">
    <source>
        <dbReference type="Google" id="ProtNLM"/>
    </source>
</evidence>
<protein>
    <recommendedName>
        <fullName evidence="2">Mandelate racemase/muconate lactonizing enzyme N-terminal domain-containing protein</fullName>
    </recommendedName>
</protein>
<dbReference type="SUPFAM" id="SSF54826">
    <property type="entry name" value="Enolase N-terminal domain-like"/>
    <property type="match status" value="1"/>
</dbReference>
<sequence>MESPMRIKDIKVIPIYPKLAERYQHRQVDLYGIDHRTIFRVEADNGLVGYGDQRVRPGGQPTQSIVDPLVGQNPFDYI</sequence>
<name>A0A382LI32_9ZZZZ</name>
<dbReference type="Gene3D" id="3.30.390.10">
    <property type="entry name" value="Enolase-like, N-terminal domain"/>
    <property type="match status" value="1"/>
</dbReference>
<organism evidence="1">
    <name type="scientific">marine metagenome</name>
    <dbReference type="NCBI Taxonomy" id="408172"/>
    <lineage>
        <taxon>unclassified sequences</taxon>
        <taxon>metagenomes</taxon>
        <taxon>ecological metagenomes</taxon>
    </lineage>
</organism>
<proteinExistence type="predicted"/>
<gene>
    <name evidence="1" type="ORF">METZ01_LOCUS288747</name>
</gene>
<feature type="non-terminal residue" evidence="1">
    <location>
        <position position="78"/>
    </location>
</feature>
<dbReference type="EMBL" id="UINC01086961">
    <property type="protein sequence ID" value="SVC35893.1"/>
    <property type="molecule type" value="Genomic_DNA"/>
</dbReference>
<reference evidence="1" key="1">
    <citation type="submission" date="2018-05" db="EMBL/GenBank/DDBJ databases">
        <authorList>
            <person name="Lanie J.A."/>
            <person name="Ng W.-L."/>
            <person name="Kazmierczak K.M."/>
            <person name="Andrzejewski T.M."/>
            <person name="Davidsen T.M."/>
            <person name="Wayne K.J."/>
            <person name="Tettelin H."/>
            <person name="Glass J.I."/>
            <person name="Rusch D."/>
            <person name="Podicherti R."/>
            <person name="Tsui H.-C.T."/>
            <person name="Winkler M.E."/>
        </authorList>
    </citation>
    <scope>NUCLEOTIDE SEQUENCE</scope>
</reference>